<protein>
    <recommendedName>
        <fullName evidence="2">carbonic anhydrase</fullName>
        <ecNumber evidence="2">4.2.1.1</ecNumber>
    </recommendedName>
</protein>
<name>A0A2J7QNW5_9NEOP</name>
<dbReference type="FunFam" id="3.10.200.10:FF:000003">
    <property type="entry name" value="Carbonic anhydrase 12"/>
    <property type="match status" value="1"/>
</dbReference>
<comment type="similarity">
    <text evidence="1">Belongs to the alpha-carbonic anhydrase family.</text>
</comment>
<dbReference type="GO" id="GO:0004089">
    <property type="term" value="F:carbonate dehydratase activity"/>
    <property type="evidence" value="ECO:0007669"/>
    <property type="project" value="UniProtKB-EC"/>
</dbReference>
<dbReference type="EC" id="4.2.1.1" evidence="2"/>
<dbReference type="AlphaFoldDB" id="A0A2J7QNW5"/>
<dbReference type="GO" id="GO:0008270">
    <property type="term" value="F:zinc ion binding"/>
    <property type="evidence" value="ECO:0007669"/>
    <property type="project" value="InterPro"/>
</dbReference>
<keyword evidence="8" id="KW-1185">Reference proteome</keyword>
<evidence type="ECO:0000259" key="6">
    <source>
        <dbReference type="PROSITE" id="PS51144"/>
    </source>
</evidence>
<dbReference type="PROSITE" id="PS51144">
    <property type="entry name" value="ALPHA_CA_2"/>
    <property type="match status" value="1"/>
</dbReference>
<dbReference type="PANTHER" id="PTHR18952:SF124">
    <property type="entry name" value="CARBONIC ANHYDRASE 7"/>
    <property type="match status" value="1"/>
</dbReference>
<dbReference type="Pfam" id="PF00194">
    <property type="entry name" value="Carb_anhydrase"/>
    <property type="match status" value="1"/>
</dbReference>
<dbReference type="Gene3D" id="3.10.200.10">
    <property type="entry name" value="Alpha carbonic anhydrase"/>
    <property type="match status" value="1"/>
</dbReference>
<dbReference type="InterPro" id="IPR001148">
    <property type="entry name" value="CA_dom"/>
</dbReference>
<reference evidence="7 8" key="1">
    <citation type="submission" date="2017-12" db="EMBL/GenBank/DDBJ databases">
        <title>Hemimetabolous genomes reveal molecular basis of termite eusociality.</title>
        <authorList>
            <person name="Harrison M.C."/>
            <person name="Jongepier E."/>
            <person name="Robertson H.M."/>
            <person name="Arning N."/>
            <person name="Bitard-Feildel T."/>
            <person name="Chao H."/>
            <person name="Childers C.P."/>
            <person name="Dinh H."/>
            <person name="Doddapaneni H."/>
            <person name="Dugan S."/>
            <person name="Gowin J."/>
            <person name="Greiner C."/>
            <person name="Han Y."/>
            <person name="Hu H."/>
            <person name="Hughes D.S.T."/>
            <person name="Huylmans A.-K."/>
            <person name="Kemena C."/>
            <person name="Kremer L.P.M."/>
            <person name="Lee S.L."/>
            <person name="Lopez-Ezquerra A."/>
            <person name="Mallet L."/>
            <person name="Monroy-Kuhn J.M."/>
            <person name="Moser A."/>
            <person name="Murali S.C."/>
            <person name="Muzny D.M."/>
            <person name="Otani S."/>
            <person name="Piulachs M.-D."/>
            <person name="Poelchau M."/>
            <person name="Qu J."/>
            <person name="Schaub F."/>
            <person name="Wada-Katsumata A."/>
            <person name="Worley K.C."/>
            <person name="Xie Q."/>
            <person name="Ylla G."/>
            <person name="Poulsen M."/>
            <person name="Gibbs R.A."/>
            <person name="Schal C."/>
            <person name="Richards S."/>
            <person name="Belles X."/>
            <person name="Korb J."/>
            <person name="Bornberg-Bauer E."/>
        </authorList>
    </citation>
    <scope>NUCLEOTIDE SEQUENCE [LARGE SCALE GENOMIC DNA]</scope>
    <source>
        <tissue evidence="7">Whole body</tissue>
    </source>
</reference>
<feature type="domain" description="Alpha-carbonic anhydrase" evidence="6">
    <location>
        <begin position="21"/>
        <end position="275"/>
    </location>
</feature>
<evidence type="ECO:0000256" key="2">
    <source>
        <dbReference type="ARBA" id="ARBA00012925"/>
    </source>
</evidence>
<sequence>MSDGLLPRGCLPAWTSDTKGHMFGYDDHNGPSHWAEEYETCAGKFQSPIDIEEHLVTQVRLPPLHFHGFQSEPISSTVTNNGHTVMLQMNMSKMASVSGGPLKGNYLFTQLHFHWGYNDSVGSEDTINNHTFPLELHIVMYKENYGTFENATHYKDGLTVLAVFYEIYETENQVYSEIVQLLPFVTMPNSQHQLKKLITLDSLLPMTKHLYFTYNGSLTTPPCLEVVTWIEFKQPILLSHYQVEAFRKLKSREGLMTHNFRPVQPLSGRPVWFNVADDMSHEKRGHDSAANPLETSYVLVSFFVLLLSVLER</sequence>
<evidence type="ECO:0000256" key="1">
    <source>
        <dbReference type="ARBA" id="ARBA00010718"/>
    </source>
</evidence>
<keyword evidence="3" id="KW-0479">Metal-binding</keyword>
<comment type="caution">
    <text evidence="7">The sequence shown here is derived from an EMBL/GenBank/DDBJ whole genome shotgun (WGS) entry which is preliminary data.</text>
</comment>
<dbReference type="EMBL" id="NEVH01012562">
    <property type="protein sequence ID" value="PNF30280.1"/>
    <property type="molecule type" value="Genomic_DNA"/>
</dbReference>
<keyword evidence="5" id="KW-0325">Glycoprotein</keyword>
<dbReference type="EMBL" id="NEVH01012562">
    <property type="protein sequence ID" value="PNF30277.1"/>
    <property type="molecule type" value="Genomic_DNA"/>
</dbReference>
<evidence type="ECO:0000256" key="5">
    <source>
        <dbReference type="ARBA" id="ARBA00023180"/>
    </source>
</evidence>
<dbReference type="SUPFAM" id="SSF51069">
    <property type="entry name" value="Carbonic anhydrase"/>
    <property type="match status" value="1"/>
</dbReference>
<dbReference type="SMART" id="SM01057">
    <property type="entry name" value="Carb_anhydrase"/>
    <property type="match status" value="1"/>
</dbReference>
<dbReference type="Proteomes" id="UP000235965">
    <property type="component" value="Unassembled WGS sequence"/>
</dbReference>
<dbReference type="PANTHER" id="PTHR18952">
    <property type="entry name" value="CARBONIC ANHYDRASE"/>
    <property type="match status" value="1"/>
</dbReference>
<evidence type="ECO:0000313" key="8">
    <source>
        <dbReference type="Proteomes" id="UP000235965"/>
    </source>
</evidence>
<dbReference type="GO" id="GO:0005737">
    <property type="term" value="C:cytoplasm"/>
    <property type="evidence" value="ECO:0007669"/>
    <property type="project" value="TreeGrafter"/>
</dbReference>
<evidence type="ECO:0000256" key="4">
    <source>
        <dbReference type="ARBA" id="ARBA00022833"/>
    </source>
</evidence>
<dbReference type="InterPro" id="IPR036398">
    <property type="entry name" value="CA_dom_sf"/>
</dbReference>
<evidence type="ECO:0000256" key="3">
    <source>
        <dbReference type="ARBA" id="ARBA00022723"/>
    </source>
</evidence>
<dbReference type="InterPro" id="IPR023561">
    <property type="entry name" value="Carbonic_anhydrase_a-class"/>
</dbReference>
<keyword evidence="4" id="KW-0862">Zinc</keyword>
<accession>A0A2J7QNW5</accession>
<organism evidence="7 8">
    <name type="scientific">Cryptotermes secundus</name>
    <dbReference type="NCBI Taxonomy" id="105785"/>
    <lineage>
        <taxon>Eukaryota</taxon>
        <taxon>Metazoa</taxon>
        <taxon>Ecdysozoa</taxon>
        <taxon>Arthropoda</taxon>
        <taxon>Hexapoda</taxon>
        <taxon>Insecta</taxon>
        <taxon>Pterygota</taxon>
        <taxon>Neoptera</taxon>
        <taxon>Polyneoptera</taxon>
        <taxon>Dictyoptera</taxon>
        <taxon>Blattodea</taxon>
        <taxon>Blattoidea</taxon>
        <taxon>Termitoidae</taxon>
        <taxon>Kalotermitidae</taxon>
        <taxon>Cryptotermitinae</taxon>
        <taxon>Cryptotermes</taxon>
    </lineage>
</organism>
<evidence type="ECO:0000313" key="7">
    <source>
        <dbReference type="EMBL" id="PNF30277.1"/>
    </source>
</evidence>
<dbReference type="OrthoDB" id="429145at2759"/>
<gene>
    <name evidence="7" type="ORF">B7P43_G01227</name>
</gene>
<proteinExistence type="inferred from homology"/>
<dbReference type="CDD" id="cd00326">
    <property type="entry name" value="alpha_CA"/>
    <property type="match status" value="1"/>
</dbReference>